<evidence type="ECO:0008006" key="5">
    <source>
        <dbReference type="Google" id="ProtNLM"/>
    </source>
</evidence>
<comment type="caution">
    <text evidence="3">The sequence shown here is derived from an EMBL/GenBank/DDBJ whole genome shotgun (WGS) entry which is preliminary data.</text>
</comment>
<protein>
    <recommendedName>
        <fullName evidence="5">PepSY domain-containing protein</fullName>
    </recommendedName>
</protein>
<feature type="compositionally biased region" description="Low complexity" evidence="1">
    <location>
        <begin position="113"/>
        <end position="126"/>
    </location>
</feature>
<name>A0A852VJN0_9BACT</name>
<evidence type="ECO:0000256" key="1">
    <source>
        <dbReference type="SAM" id="MobiDB-lite"/>
    </source>
</evidence>
<evidence type="ECO:0000313" key="3">
    <source>
        <dbReference type="EMBL" id="NYF90644.1"/>
    </source>
</evidence>
<keyword evidence="2" id="KW-0812">Transmembrane</keyword>
<dbReference type="AlphaFoldDB" id="A0A852VJN0"/>
<gene>
    <name evidence="3" type="ORF">HDF08_002746</name>
</gene>
<sequence length="185" mass="20049">MSSSHSALKYTRLVHLYLGVFTAPALLFFAFTGALQTFSLHETTRGSSYKPPAWAVTLGQIHKKQTTVVPVRKLPPPERSPENSSAKLQDKPSNNSADKQPDKSQSAPITGTQPAQSPSPQSADAPAPKPHNTLPLKIFFLLVSIGLFISTISGIYMSYKYIRNRGLITAILIAGVVIPILLTIL</sequence>
<dbReference type="Proteomes" id="UP000564385">
    <property type="component" value="Unassembled WGS sequence"/>
</dbReference>
<proteinExistence type="predicted"/>
<feature type="transmembrane region" description="Helical" evidence="2">
    <location>
        <begin position="12"/>
        <end position="35"/>
    </location>
</feature>
<accession>A0A852VJN0</accession>
<evidence type="ECO:0000256" key="2">
    <source>
        <dbReference type="SAM" id="Phobius"/>
    </source>
</evidence>
<dbReference type="EMBL" id="JACCCU010000002">
    <property type="protein sequence ID" value="NYF90644.1"/>
    <property type="molecule type" value="Genomic_DNA"/>
</dbReference>
<feature type="transmembrane region" description="Helical" evidence="2">
    <location>
        <begin position="166"/>
        <end position="184"/>
    </location>
</feature>
<feature type="region of interest" description="Disordered" evidence="1">
    <location>
        <begin position="67"/>
        <end position="128"/>
    </location>
</feature>
<reference evidence="3 4" key="1">
    <citation type="submission" date="2020-07" db="EMBL/GenBank/DDBJ databases">
        <title>Genomic Encyclopedia of Type Strains, Phase IV (KMG-V): Genome sequencing to study the core and pangenomes of soil and plant-associated prokaryotes.</title>
        <authorList>
            <person name="Whitman W."/>
        </authorList>
    </citation>
    <scope>NUCLEOTIDE SEQUENCE [LARGE SCALE GENOMIC DNA]</scope>
    <source>
        <strain evidence="3 4">M8UP22</strain>
    </source>
</reference>
<evidence type="ECO:0000313" key="4">
    <source>
        <dbReference type="Proteomes" id="UP000564385"/>
    </source>
</evidence>
<keyword evidence="2" id="KW-1133">Transmembrane helix</keyword>
<keyword evidence="2" id="KW-0472">Membrane</keyword>
<feature type="compositionally biased region" description="Polar residues" evidence="1">
    <location>
        <begin position="82"/>
        <end position="112"/>
    </location>
</feature>
<organism evidence="3 4">
    <name type="scientific">Tunturiibacter lichenicola</name>
    <dbReference type="NCBI Taxonomy" id="2051959"/>
    <lineage>
        <taxon>Bacteria</taxon>
        <taxon>Pseudomonadati</taxon>
        <taxon>Acidobacteriota</taxon>
        <taxon>Terriglobia</taxon>
        <taxon>Terriglobales</taxon>
        <taxon>Acidobacteriaceae</taxon>
        <taxon>Tunturiibacter</taxon>
    </lineage>
</organism>
<feature type="transmembrane region" description="Helical" evidence="2">
    <location>
        <begin position="138"/>
        <end position="159"/>
    </location>
</feature>